<feature type="non-terminal residue" evidence="2">
    <location>
        <position position="1"/>
    </location>
</feature>
<proteinExistence type="predicted"/>
<keyword evidence="3" id="KW-1185">Reference proteome</keyword>
<accession>A0ABN9SW75</accession>
<evidence type="ECO:0000313" key="2">
    <source>
        <dbReference type="EMBL" id="CAK0836777.1"/>
    </source>
</evidence>
<organism evidence="2 3">
    <name type="scientific">Prorocentrum cordatum</name>
    <dbReference type="NCBI Taxonomy" id="2364126"/>
    <lineage>
        <taxon>Eukaryota</taxon>
        <taxon>Sar</taxon>
        <taxon>Alveolata</taxon>
        <taxon>Dinophyceae</taxon>
        <taxon>Prorocentrales</taxon>
        <taxon>Prorocentraceae</taxon>
        <taxon>Prorocentrum</taxon>
    </lineage>
</organism>
<gene>
    <name evidence="2" type="ORF">PCOR1329_LOCUS33169</name>
</gene>
<feature type="compositionally biased region" description="Basic and acidic residues" evidence="1">
    <location>
        <begin position="1"/>
        <end position="14"/>
    </location>
</feature>
<evidence type="ECO:0000256" key="1">
    <source>
        <dbReference type="SAM" id="MobiDB-lite"/>
    </source>
</evidence>
<comment type="caution">
    <text evidence="2">The sequence shown here is derived from an EMBL/GenBank/DDBJ whole genome shotgun (WGS) entry which is preliminary data.</text>
</comment>
<evidence type="ECO:0000313" key="3">
    <source>
        <dbReference type="Proteomes" id="UP001189429"/>
    </source>
</evidence>
<reference evidence="2" key="1">
    <citation type="submission" date="2023-10" db="EMBL/GenBank/DDBJ databases">
        <authorList>
            <person name="Chen Y."/>
            <person name="Shah S."/>
            <person name="Dougan E. K."/>
            <person name="Thang M."/>
            <person name="Chan C."/>
        </authorList>
    </citation>
    <scope>NUCLEOTIDE SEQUENCE [LARGE SCALE GENOMIC DNA]</scope>
</reference>
<dbReference type="EMBL" id="CAUYUJ010013802">
    <property type="protein sequence ID" value="CAK0836777.1"/>
    <property type="molecule type" value="Genomic_DNA"/>
</dbReference>
<protein>
    <submittedName>
        <fullName evidence="2">Uncharacterized protein</fullName>
    </submittedName>
</protein>
<name>A0ABN9SW75_9DINO</name>
<feature type="compositionally biased region" description="Basic residues" evidence="1">
    <location>
        <begin position="60"/>
        <end position="69"/>
    </location>
</feature>
<feature type="compositionally biased region" description="Low complexity" evidence="1">
    <location>
        <begin position="112"/>
        <end position="149"/>
    </location>
</feature>
<feature type="region of interest" description="Disordered" evidence="1">
    <location>
        <begin position="1"/>
        <end position="149"/>
    </location>
</feature>
<feature type="non-terminal residue" evidence="2">
    <location>
        <position position="149"/>
    </location>
</feature>
<dbReference type="Proteomes" id="UP001189429">
    <property type="component" value="Unassembled WGS sequence"/>
</dbReference>
<sequence>HASEEHKDPADPPDGRCGSPSGAAPGNTPRRGNLPQVRLRLSPPTFSLTRAPERSAATTARRRCRPRARPRWEAGHGGGEQQGRAASEGGRGRRAEEAEADEAEEARPPPAARAGSGRSPQAQRPPSSSLHSVATSGAAAGSERAAALP</sequence>